<accession>A0AAD1XJ38</accession>
<dbReference type="InterPro" id="IPR027417">
    <property type="entry name" value="P-loop_NTPase"/>
</dbReference>
<comment type="caution">
    <text evidence="2">The sequence shown here is derived from an EMBL/GenBank/DDBJ whole genome shotgun (WGS) entry which is preliminary data.</text>
</comment>
<feature type="region of interest" description="Disordered" evidence="1">
    <location>
        <begin position="865"/>
        <end position="896"/>
    </location>
</feature>
<dbReference type="Proteomes" id="UP001295684">
    <property type="component" value="Unassembled WGS sequence"/>
</dbReference>
<evidence type="ECO:0000313" key="2">
    <source>
        <dbReference type="EMBL" id="CAI2373603.1"/>
    </source>
</evidence>
<proteinExistence type="predicted"/>
<dbReference type="AlphaFoldDB" id="A0AAD1XJ38"/>
<dbReference type="SUPFAM" id="SSF52540">
    <property type="entry name" value="P-loop containing nucleoside triphosphate hydrolases"/>
    <property type="match status" value="1"/>
</dbReference>
<protein>
    <submittedName>
        <fullName evidence="2">Uncharacterized protein</fullName>
    </submittedName>
</protein>
<keyword evidence="3" id="KW-1185">Reference proteome</keyword>
<reference evidence="2" key="1">
    <citation type="submission" date="2023-07" db="EMBL/GenBank/DDBJ databases">
        <authorList>
            <consortium name="AG Swart"/>
            <person name="Singh M."/>
            <person name="Singh A."/>
            <person name="Seah K."/>
            <person name="Emmerich C."/>
        </authorList>
    </citation>
    <scope>NUCLEOTIDE SEQUENCE</scope>
    <source>
        <strain evidence="2">DP1</strain>
    </source>
</reference>
<dbReference type="Pfam" id="PF00612">
    <property type="entry name" value="IQ"/>
    <property type="match status" value="1"/>
</dbReference>
<dbReference type="Gene3D" id="1.20.5.190">
    <property type="match status" value="1"/>
</dbReference>
<evidence type="ECO:0000313" key="3">
    <source>
        <dbReference type="Proteomes" id="UP001295684"/>
    </source>
</evidence>
<name>A0AAD1XJ38_EUPCR</name>
<dbReference type="EMBL" id="CAMPGE010014958">
    <property type="protein sequence ID" value="CAI2373603.1"/>
    <property type="molecule type" value="Genomic_DNA"/>
</dbReference>
<dbReference type="PROSITE" id="PS50096">
    <property type="entry name" value="IQ"/>
    <property type="match status" value="1"/>
</dbReference>
<dbReference type="CDD" id="cd23767">
    <property type="entry name" value="IQCD"/>
    <property type="match status" value="1"/>
</dbReference>
<gene>
    <name evidence="2" type="ORF">ECRASSUSDP1_LOCUS14949</name>
</gene>
<dbReference type="InterPro" id="IPR000048">
    <property type="entry name" value="IQ_motif_EF-hand-BS"/>
</dbReference>
<organism evidence="2 3">
    <name type="scientific">Euplotes crassus</name>
    <dbReference type="NCBI Taxonomy" id="5936"/>
    <lineage>
        <taxon>Eukaryota</taxon>
        <taxon>Sar</taxon>
        <taxon>Alveolata</taxon>
        <taxon>Ciliophora</taxon>
        <taxon>Intramacronucleata</taxon>
        <taxon>Spirotrichea</taxon>
        <taxon>Hypotrichia</taxon>
        <taxon>Euplotida</taxon>
        <taxon>Euplotidae</taxon>
        <taxon>Moneuplotes</taxon>
    </lineage>
</organism>
<feature type="compositionally biased region" description="Basic and acidic residues" evidence="1">
    <location>
        <begin position="873"/>
        <end position="883"/>
    </location>
</feature>
<evidence type="ECO:0000256" key="1">
    <source>
        <dbReference type="SAM" id="MobiDB-lite"/>
    </source>
</evidence>
<sequence length="1046" mass="122343">MESTKSLRNVHESIFKTSNSGQRMSLENPHLELYSPKFAENYMHQDSDEVMNQYEERSVCKDVARGQVLLAKLAENDPKFSPALTKTLEILDSLCLVWDEFTDTSFKNGIHKFTVSPKGFGLESKLIGFCEVEKNLQFQNLNMRDWNLESSLKMLGLQKEFPKINHVLNTIILMGKFEFIEGGVNDRFKVKPGMTVNRLCKLNSIKENEFVKQFCFYSKTEGHRMVKLLSFYLYECLYQYIISLLETNLNKHLEPPAVMKKTTMVFPPTQMELTQSNTCLGLMINLVVEEVCYQSQKEYYYLLERLEVQNLTYCGGFRKNLPGSKALVDTLCGDKGLIASLENDSLIPLISSKSQLVTVDSKKLSIKFSFVAQRMVYNTSKLRDYIRSMVLTPLLLKYLKVLSQPVKNKENILYMRRLKKYMLSSEGQNTILTERFTDNLALFMKDISKKNNQNTLYCWGKRDMQFMIKHSITNPLLEWYKNGLTEWYTFSEFLEKFKILLERARPEEVNKKVLFQFCPEERITMIALAFLKDLESIYFGTTHVLMNKKARYQFESQAKGGSIFLRNLPCDQSIFISYVKAKFNDINRSREIRLDSPISCEDSSDVENIDSNHQSMDLFVSPKDASQILKDCTNDQSRNMPIPLAQSDSIFRSGSREGDITLTSIHSKGSLLSTYQVNVEKKIIQKRKKTKKSKRIETNYTKALRQYLRTKKDNKKKIPDPQQPMHKVIKAYCKEARFNKAAIKIQKIFRGFLVRRGGLEMPYHGQESKRDLAARIIQFYWRQYVDYLNELDDPEPIQLEYQPHSPIRNEKEAEEKRKEKLGLVEYDYMPRISDKSRKLANKRRNNLGISQMNVEDMLLHENNMRNSNRAKSSLKEEIRDQRLRSNSRKVSRKQADEFYSRQNHYKQKLQFKIEEKRKETSDSFEEITGRPCINRTSRSIKRTYDDLINWKNTAERKVKNQREKKRMEESISLKTFRSSMSRSRNRNTSNISSRSVCDLGKKANAPIWPLKFEKPGNDADNMQMSLVYHSKDLSENTIENNGISFF</sequence>